<evidence type="ECO:0000256" key="2">
    <source>
        <dbReference type="SAM" id="Phobius"/>
    </source>
</evidence>
<feature type="compositionally biased region" description="Basic and acidic residues" evidence="1">
    <location>
        <begin position="339"/>
        <end position="366"/>
    </location>
</feature>
<evidence type="ECO:0000259" key="3">
    <source>
        <dbReference type="Pfam" id="PF20151"/>
    </source>
</evidence>
<protein>
    <recommendedName>
        <fullName evidence="3">DUF6533 domain-containing protein</fullName>
    </recommendedName>
</protein>
<gene>
    <name evidence="4" type="ORF">DACRYDRAFT_119541</name>
</gene>
<evidence type="ECO:0000313" key="5">
    <source>
        <dbReference type="Proteomes" id="UP000030653"/>
    </source>
</evidence>
<feature type="transmembrane region" description="Helical" evidence="2">
    <location>
        <begin position="272"/>
        <end position="289"/>
    </location>
</feature>
<dbReference type="AlphaFoldDB" id="M5FNH6"/>
<feature type="transmembrane region" description="Helical" evidence="2">
    <location>
        <begin position="152"/>
        <end position="173"/>
    </location>
</feature>
<feature type="compositionally biased region" description="Low complexity" evidence="1">
    <location>
        <begin position="381"/>
        <end position="400"/>
    </location>
</feature>
<dbReference type="InterPro" id="IPR045340">
    <property type="entry name" value="DUF6533"/>
</dbReference>
<dbReference type="EMBL" id="JH795877">
    <property type="protein sequence ID" value="EJT97460.1"/>
    <property type="molecule type" value="Genomic_DNA"/>
</dbReference>
<dbReference type="STRING" id="1858805.M5FNH6"/>
<feature type="region of interest" description="Disordered" evidence="1">
    <location>
        <begin position="381"/>
        <end position="401"/>
    </location>
</feature>
<proteinExistence type="predicted"/>
<keyword evidence="5" id="KW-1185">Reference proteome</keyword>
<name>M5FNH6_DACPD</name>
<dbReference type="OMA" id="SEACERW"/>
<dbReference type="GeneID" id="63685878"/>
<dbReference type="HOGENOM" id="CLU_636193_0_0_1"/>
<dbReference type="OrthoDB" id="3349377at2759"/>
<feature type="transmembrane region" description="Helical" evidence="2">
    <location>
        <begin position="201"/>
        <end position="221"/>
    </location>
</feature>
<feature type="domain" description="DUF6533" evidence="3">
    <location>
        <begin position="28"/>
        <end position="95"/>
    </location>
</feature>
<keyword evidence="2" id="KW-0472">Membrane</keyword>
<feature type="region of interest" description="Disordered" evidence="1">
    <location>
        <begin position="338"/>
        <end position="368"/>
    </location>
</feature>
<feature type="transmembrane region" description="Helical" evidence="2">
    <location>
        <begin position="27"/>
        <end position="53"/>
    </location>
</feature>
<feature type="transmembrane region" description="Helical" evidence="2">
    <location>
        <begin position="125"/>
        <end position="145"/>
    </location>
</feature>
<dbReference type="Pfam" id="PF20151">
    <property type="entry name" value="DUF6533"/>
    <property type="match status" value="1"/>
</dbReference>
<evidence type="ECO:0000256" key="1">
    <source>
        <dbReference type="SAM" id="MobiDB-lite"/>
    </source>
</evidence>
<keyword evidence="2" id="KW-0812">Transmembrane</keyword>
<evidence type="ECO:0000313" key="4">
    <source>
        <dbReference type="EMBL" id="EJT97460.1"/>
    </source>
</evidence>
<feature type="transmembrane region" description="Helical" evidence="2">
    <location>
        <begin position="241"/>
        <end position="266"/>
    </location>
</feature>
<organism evidence="4 5">
    <name type="scientific">Dacryopinax primogenitus (strain DJM 731)</name>
    <name type="common">Brown rot fungus</name>
    <dbReference type="NCBI Taxonomy" id="1858805"/>
    <lineage>
        <taxon>Eukaryota</taxon>
        <taxon>Fungi</taxon>
        <taxon>Dikarya</taxon>
        <taxon>Basidiomycota</taxon>
        <taxon>Agaricomycotina</taxon>
        <taxon>Dacrymycetes</taxon>
        <taxon>Dacrymycetales</taxon>
        <taxon>Dacrymycetaceae</taxon>
        <taxon>Dacryopinax</taxon>
    </lineage>
</organism>
<reference evidence="4 5" key="1">
    <citation type="journal article" date="2012" name="Science">
        <title>The Paleozoic origin of enzymatic lignin decomposition reconstructed from 31 fungal genomes.</title>
        <authorList>
            <person name="Floudas D."/>
            <person name="Binder M."/>
            <person name="Riley R."/>
            <person name="Barry K."/>
            <person name="Blanchette R.A."/>
            <person name="Henrissat B."/>
            <person name="Martinez A.T."/>
            <person name="Otillar R."/>
            <person name="Spatafora J.W."/>
            <person name="Yadav J.S."/>
            <person name="Aerts A."/>
            <person name="Benoit I."/>
            <person name="Boyd A."/>
            <person name="Carlson A."/>
            <person name="Copeland A."/>
            <person name="Coutinho P.M."/>
            <person name="de Vries R.P."/>
            <person name="Ferreira P."/>
            <person name="Findley K."/>
            <person name="Foster B."/>
            <person name="Gaskell J."/>
            <person name="Glotzer D."/>
            <person name="Gorecki P."/>
            <person name="Heitman J."/>
            <person name="Hesse C."/>
            <person name="Hori C."/>
            <person name="Igarashi K."/>
            <person name="Jurgens J.A."/>
            <person name="Kallen N."/>
            <person name="Kersten P."/>
            <person name="Kohler A."/>
            <person name="Kuees U."/>
            <person name="Kumar T.K.A."/>
            <person name="Kuo A."/>
            <person name="LaButti K."/>
            <person name="Larrondo L.F."/>
            <person name="Lindquist E."/>
            <person name="Ling A."/>
            <person name="Lombard V."/>
            <person name="Lucas S."/>
            <person name="Lundell T."/>
            <person name="Martin R."/>
            <person name="McLaughlin D.J."/>
            <person name="Morgenstern I."/>
            <person name="Morin E."/>
            <person name="Murat C."/>
            <person name="Nagy L.G."/>
            <person name="Nolan M."/>
            <person name="Ohm R.A."/>
            <person name="Patyshakuliyeva A."/>
            <person name="Rokas A."/>
            <person name="Ruiz-Duenas F.J."/>
            <person name="Sabat G."/>
            <person name="Salamov A."/>
            <person name="Samejima M."/>
            <person name="Schmutz J."/>
            <person name="Slot J.C."/>
            <person name="St John F."/>
            <person name="Stenlid J."/>
            <person name="Sun H."/>
            <person name="Sun S."/>
            <person name="Syed K."/>
            <person name="Tsang A."/>
            <person name="Wiebenga A."/>
            <person name="Young D."/>
            <person name="Pisabarro A."/>
            <person name="Eastwood D.C."/>
            <person name="Martin F."/>
            <person name="Cullen D."/>
            <person name="Grigoriev I.V."/>
            <person name="Hibbett D.S."/>
        </authorList>
    </citation>
    <scope>NUCLEOTIDE SEQUENCE [LARGE SCALE GENOMIC DNA]</scope>
    <source>
        <strain evidence="4 5">DJM-731 SS1</strain>
    </source>
</reference>
<sequence length="431" mass="48136">MADGLGPGPSWTGTILQALYIMRLSNWIAMAATCLVAYDILLTLPAEITYIWLSPPRTCSAPAQSPLARIGQTISARRPTFLTLLYFLDRYGVLLQAALCNIANIDAGLSSEACERWTLFNNWSVPIGMLVVEVMLVLRVSALYLNNRSILFPLLLLWFFALALMCIFLSLGLSTTHPEPSLAAQVTGCLLGGVQHLFWTIWLPSLVLESTLFLLSALIILRHIREGVRTDVLRLMARDGFMYFVVIFFLLLTNVLVPLLASMPYYSIMNPRLTLCLTSILCSRLYLNLRRAAYRKRLREVSQFRERTFVSEWTIPEDLDLGEGGDVYVGMDVGEGDCEDRPVQRHGEKEEKNVDMEKANDSKLEHSSLWSRTEDWGSVVSRTTSTTPAGTSSPSTRASSAYADAGLGKGFEVEFRARGWFESSWGTMDTG</sequence>
<accession>M5FNH6</accession>
<dbReference type="Proteomes" id="UP000030653">
    <property type="component" value="Unassembled WGS sequence"/>
</dbReference>
<dbReference type="RefSeq" id="XP_040624358.1">
    <property type="nucleotide sequence ID" value="XM_040770816.1"/>
</dbReference>
<keyword evidence="2" id="KW-1133">Transmembrane helix</keyword>